<dbReference type="AlphaFoldDB" id="A0A3N0ZAD9"/>
<dbReference type="InterPro" id="IPR043128">
    <property type="entry name" value="Rev_trsase/Diguanyl_cyclase"/>
</dbReference>
<dbReference type="PANTHER" id="PTHR37984">
    <property type="entry name" value="PROTEIN CBG26694"/>
    <property type="match status" value="1"/>
</dbReference>
<dbReference type="InterPro" id="IPR043502">
    <property type="entry name" value="DNA/RNA_pol_sf"/>
</dbReference>
<dbReference type="InterPro" id="IPR050951">
    <property type="entry name" value="Retrovirus_Pol_polyprotein"/>
</dbReference>
<dbReference type="Pfam" id="PF00078">
    <property type="entry name" value="RVT_1"/>
    <property type="match status" value="1"/>
</dbReference>
<dbReference type="Gene3D" id="3.30.70.270">
    <property type="match status" value="1"/>
</dbReference>
<evidence type="ECO:0000313" key="4">
    <source>
        <dbReference type="EMBL" id="ROL55397.1"/>
    </source>
</evidence>
<dbReference type="OrthoDB" id="775972at2759"/>
<keyword evidence="5" id="KW-1185">Reference proteome</keyword>
<sequence>MADIILPPPAPFLALLGEPPIPWIHWLQSFETFILAVGLTDVCAARKKALLLHCLGAEGQRVLGTLESGTTSNYDTAIELLSAYLVASQSAPFSVPPKTPAARPLPYAPIDFTAQPERHIGGSRLQLHLPCCPSRGPDGGGMGLDLFSALGFSLVDMKGAAILTVSTPWQQKWPSMFEGLGCLTAFAHQPLLDPVIKPVIQPLHRIPLAFCDGVSAELKQLLDAGIIEPVDASPWVSNLVVTQKKSGALRVCVNLRAVNKAMIPDRFPLPTSEELIAQFNGSTVFSKLDFRQGYLQVPLHPSSRNLTAFVTHAGVFCYMRMPFGLSSAPSCCQKIMVSVLAGIPGVAIYLDDVVIHWPTTESHDERVSRVFAALAEHKLTINAENCVFSAPTIEYVGFRLSADVVTPLQSNVDAILAVPEPSSAA</sequence>
<gene>
    <name evidence="4" type="ORF">DPX16_20773</name>
</gene>
<dbReference type="CDD" id="cd01647">
    <property type="entry name" value="RT_LTR"/>
    <property type="match status" value="1"/>
</dbReference>
<dbReference type="EC" id="3.1.26.4" evidence="2"/>
<dbReference type="Gene3D" id="3.10.10.10">
    <property type="entry name" value="HIV Type 1 Reverse Transcriptase, subunit A, domain 1"/>
    <property type="match status" value="1"/>
</dbReference>
<dbReference type="EMBL" id="RJVU01000282">
    <property type="protein sequence ID" value="ROL55397.1"/>
    <property type="molecule type" value="Genomic_DNA"/>
</dbReference>
<evidence type="ECO:0000256" key="2">
    <source>
        <dbReference type="ARBA" id="ARBA00012180"/>
    </source>
</evidence>
<accession>A0A3N0ZAD9</accession>
<comment type="similarity">
    <text evidence="1">Belongs to the beta type-B retroviral polymerase family. HERV class-II K(HML-2) pol subfamily.</text>
</comment>
<name>A0A3N0ZAD9_ANAGA</name>
<dbReference type="PROSITE" id="PS50878">
    <property type="entry name" value="RT_POL"/>
    <property type="match status" value="1"/>
</dbReference>
<dbReference type="PANTHER" id="PTHR37984:SF15">
    <property type="entry name" value="INTEGRASE CATALYTIC DOMAIN-CONTAINING PROTEIN"/>
    <property type="match status" value="1"/>
</dbReference>
<comment type="caution">
    <text evidence="4">The sequence shown here is derived from an EMBL/GenBank/DDBJ whole genome shotgun (WGS) entry which is preliminary data.</text>
</comment>
<dbReference type="GO" id="GO:0004523">
    <property type="term" value="F:RNA-DNA hybrid ribonuclease activity"/>
    <property type="evidence" value="ECO:0007669"/>
    <property type="project" value="UniProtKB-EC"/>
</dbReference>
<proteinExistence type="inferred from homology"/>
<reference evidence="4 5" key="1">
    <citation type="submission" date="2018-10" db="EMBL/GenBank/DDBJ databases">
        <title>Genome assembly for a Yunnan-Guizhou Plateau 3E fish, Anabarilius grahami (Regan), and its evolutionary and genetic applications.</title>
        <authorList>
            <person name="Jiang W."/>
        </authorList>
    </citation>
    <scope>NUCLEOTIDE SEQUENCE [LARGE SCALE GENOMIC DNA]</scope>
    <source>
        <strain evidence="4">AG-KIZ</strain>
        <tissue evidence="4">Muscle</tissue>
    </source>
</reference>
<evidence type="ECO:0000259" key="3">
    <source>
        <dbReference type="PROSITE" id="PS50878"/>
    </source>
</evidence>
<dbReference type="SUPFAM" id="SSF56672">
    <property type="entry name" value="DNA/RNA polymerases"/>
    <property type="match status" value="1"/>
</dbReference>
<organism evidence="4 5">
    <name type="scientific">Anabarilius grahami</name>
    <name type="common">Kanglang fish</name>
    <name type="synonym">Barilius grahami</name>
    <dbReference type="NCBI Taxonomy" id="495550"/>
    <lineage>
        <taxon>Eukaryota</taxon>
        <taxon>Metazoa</taxon>
        <taxon>Chordata</taxon>
        <taxon>Craniata</taxon>
        <taxon>Vertebrata</taxon>
        <taxon>Euteleostomi</taxon>
        <taxon>Actinopterygii</taxon>
        <taxon>Neopterygii</taxon>
        <taxon>Teleostei</taxon>
        <taxon>Ostariophysi</taxon>
        <taxon>Cypriniformes</taxon>
        <taxon>Xenocyprididae</taxon>
        <taxon>Xenocypridinae</taxon>
        <taxon>Xenocypridinae incertae sedis</taxon>
        <taxon>Anabarilius</taxon>
    </lineage>
</organism>
<evidence type="ECO:0000256" key="1">
    <source>
        <dbReference type="ARBA" id="ARBA00010879"/>
    </source>
</evidence>
<dbReference type="InterPro" id="IPR000477">
    <property type="entry name" value="RT_dom"/>
</dbReference>
<feature type="domain" description="Reverse transcriptase" evidence="3">
    <location>
        <begin position="223"/>
        <end position="400"/>
    </location>
</feature>
<dbReference type="Proteomes" id="UP000281406">
    <property type="component" value="Unassembled WGS sequence"/>
</dbReference>
<protein>
    <recommendedName>
        <fullName evidence="2">ribonuclease H</fullName>
        <ecNumber evidence="2">3.1.26.4</ecNumber>
    </recommendedName>
</protein>
<evidence type="ECO:0000313" key="5">
    <source>
        <dbReference type="Proteomes" id="UP000281406"/>
    </source>
</evidence>